<evidence type="ECO:0000256" key="4">
    <source>
        <dbReference type="SAM" id="MobiDB-lite"/>
    </source>
</evidence>
<keyword evidence="7" id="KW-1185">Reference proteome</keyword>
<feature type="compositionally biased region" description="Basic and acidic residues" evidence="4">
    <location>
        <begin position="23"/>
        <end position="32"/>
    </location>
</feature>
<dbReference type="KEGG" id="sbil:SANBI_003368"/>
<keyword evidence="2" id="KW-0238">DNA-binding</keyword>
<feature type="compositionally biased region" description="Polar residues" evidence="4">
    <location>
        <begin position="1"/>
        <end position="11"/>
    </location>
</feature>
<gene>
    <name evidence="6" type="ORF">SANBI_003368</name>
</gene>
<feature type="region of interest" description="Disordered" evidence="4">
    <location>
        <begin position="1"/>
        <end position="32"/>
    </location>
</feature>
<dbReference type="AlphaFoldDB" id="A0AAF1BYG9"/>
<dbReference type="InterPro" id="IPR036390">
    <property type="entry name" value="WH_DNA-bd_sf"/>
</dbReference>
<dbReference type="Gene3D" id="1.10.10.10">
    <property type="entry name" value="Winged helix-like DNA-binding domain superfamily/Winged helix DNA-binding domain"/>
    <property type="match status" value="1"/>
</dbReference>
<dbReference type="PROSITE" id="PS51118">
    <property type="entry name" value="HTH_HXLR"/>
    <property type="match status" value="1"/>
</dbReference>
<dbReference type="Proteomes" id="UP001304340">
    <property type="component" value="Chromosome"/>
</dbReference>
<organism evidence="6 7">
    <name type="scientific">Sanguibacter biliveldensis</name>
    <dbReference type="NCBI Taxonomy" id="3030830"/>
    <lineage>
        <taxon>Bacteria</taxon>
        <taxon>Bacillati</taxon>
        <taxon>Actinomycetota</taxon>
        <taxon>Actinomycetes</taxon>
        <taxon>Micrococcales</taxon>
        <taxon>Sanguibacteraceae</taxon>
        <taxon>Sanguibacter</taxon>
    </lineage>
</organism>
<proteinExistence type="predicted"/>
<evidence type="ECO:0000256" key="3">
    <source>
        <dbReference type="ARBA" id="ARBA00023163"/>
    </source>
</evidence>
<dbReference type="PANTHER" id="PTHR33204">
    <property type="entry name" value="TRANSCRIPTIONAL REGULATOR, MARR FAMILY"/>
    <property type="match status" value="1"/>
</dbReference>
<reference evidence="7" key="1">
    <citation type="submission" date="2023-11" db="EMBL/GenBank/DDBJ databases">
        <authorList>
            <person name="Helweg L.P."/>
            <person name="Kiel A."/>
            <person name="Hitz F."/>
            <person name="Ruckert-Reed C."/>
            <person name="Busche T."/>
            <person name="Kaltschmidt B."/>
            <person name="Kaltschmidt C."/>
        </authorList>
    </citation>
    <scope>NUCLEOTIDE SEQUENCE [LARGE SCALE GENOMIC DNA]</scope>
    <source>
        <strain evidence="7">4.1</strain>
    </source>
</reference>
<dbReference type="InterPro" id="IPR036388">
    <property type="entry name" value="WH-like_DNA-bd_sf"/>
</dbReference>
<evidence type="ECO:0000256" key="2">
    <source>
        <dbReference type="ARBA" id="ARBA00023125"/>
    </source>
</evidence>
<evidence type="ECO:0000313" key="6">
    <source>
        <dbReference type="EMBL" id="WPF82037.1"/>
    </source>
</evidence>
<feature type="domain" description="HTH hxlR-type" evidence="5">
    <location>
        <begin position="32"/>
        <end position="131"/>
    </location>
</feature>
<dbReference type="Pfam" id="PF01638">
    <property type="entry name" value="HxlR"/>
    <property type="match status" value="1"/>
</dbReference>
<dbReference type="PANTHER" id="PTHR33204:SF39">
    <property type="entry name" value="TRANSCRIPTIONAL REGULATORY PROTEIN"/>
    <property type="match status" value="1"/>
</dbReference>
<keyword evidence="3" id="KW-0804">Transcription</keyword>
<evidence type="ECO:0000313" key="7">
    <source>
        <dbReference type="Proteomes" id="UP001304340"/>
    </source>
</evidence>
<keyword evidence="1" id="KW-0805">Transcription regulation</keyword>
<dbReference type="InterPro" id="IPR002577">
    <property type="entry name" value="HTH_HxlR"/>
</dbReference>
<dbReference type="GO" id="GO:0003677">
    <property type="term" value="F:DNA binding"/>
    <property type="evidence" value="ECO:0007669"/>
    <property type="project" value="UniProtKB-KW"/>
</dbReference>
<dbReference type="RefSeq" id="WP_319157107.1">
    <property type="nucleotide sequence ID" value="NZ_CP138359.1"/>
</dbReference>
<dbReference type="SUPFAM" id="SSF46785">
    <property type="entry name" value="Winged helix' DNA-binding domain"/>
    <property type="match status" value="1"/>
</dbReference>
<evidence type="ECO:0000256" key="1">
    <source>
        <dbReference type="ARBA" id="ARBA00023015"/>
    </source>
</evidence>
<evidence type="ECO:0000259" key="5">
    <source>
        <dbReference type="PROSITE" id="PS51118"/>
    </source>
</evidence>
<dbReference type="EMBL" id="CP138359">
    <property type="protein sequence ID" value="WPF82037.1"/>
    <property type="molecule type" value="Genomic_DNA"/>
</dbReference>
<protein>
    <submittedName>
        <fullName evidence="6">Helix-turn-helix domain-containing protein</fullName>
    </submittedName>
</protein>
<accession>A0AAF1BYG9</accession>
<name>A0AAF1BYG9_9MICO</name>
<sequence>MTSTPTVSPQPTGRPGNPPTQPHADHDHPAVGPAHRDLIAQVLDTWSLQVLAELCDRPSRFNELRRAIPAVTQKSLTATLRRLERNGVVAREVLGTRPVAVQYSITPLGKTFREPIDALLAWTTEHLPEIEQARERYDDADAAGLGG</sequence>